<dbReference type="GO" id="GO:0016121">
    <property type="term" value="P:carotene catabolic process"/>
    <property type="evidence" value="ECO:0007669"/>
    <property type="project" value="TreeGrafter"/>
</dbReference>
<keyword evidence="2 5" id="KW-0479">Metal-binding</keyword>
<dbReference type="PANTHER" id="PTHR10543">
    <property type="entry name" value="BETA-CAROTENE DIOXYGENASE"/>
    <property type="match status" value="1"/>
</dbReference>
<dbReference type="PANTHER" id="PTHR10543:SF24">
    <property type="entry name" value="CAROTENOID ISOMEROOXYGENASE"/>
    <property type="match status" value="1"/>
</dbReference>
<dbReference type="GO" id="GO:0046872">
    <property type="term" value="F:metal ion binding"/>
    <property type="evidence" value="ECO:0007669"/>
    <property type="project" value="UniProtKB-KW"/>
</dbReference>
<feature type="binding site" evidence="5">
    <location>
        <position position="274"/>
    </location>
    <ligand>
        <name>Fe cation</name>
        <dbReference type="ChEBI" id="CHEBI:24875"/>
        <note>catalytic</note>
    </ligand>
</feature>
<keyword evidence="3" id="KW-0560">Oxidoreductase</keyword>
<keyword evidence="7" id="KW-1185">Reference proteome</keyword>
<dbReference type="Pfam" id="PF03055">
    <property type="entry name" value="RPE65"/>
    <property type="match status" value="1"/>
</dbReference>
<sequence>MSSLKSRTPSNAGYAVGFENAVEQREPVTLRVKGEIPPWLTGRLYRTGPGTFRVPSKKAPGEMVNLAHWFDGLGMAHRFDITPSGSVLYRSHHTSLGLQSRLEKAGAMVGVSFGDQDPCETIFSKFFTMFRPGATQVPSPRKGAPDDVNVSVTLTPDMPGFASHASTLSTTSPKNVPRYLVAKTDADTLQVLDSETLRPLHATTYKELDPRLDGQLSAAHSCRDKETGEFFNYSLKLGPRPTYKVFRLRPTRNGEGHECDILAEITDAPPAYLHSFAMTQNYVVLCVWQADFTFFGASIPFNRSIAGSINKKWNSKRDALFYVIDRKAGGVVAKFKTPPFFAFHAINAYDRGTGIVLDLAIYDDHRVIDLFYLDTLRNLSAENPVLLSRARRFILEDVLSSKGAQAKVARDAKVEYTVSHTSSIDLPTVHPALYHKPYRFAYGINKSDPALPTFADRIVKLDMDSPGAEPKAWAVPGYTPGEPVFVPKPGSSPIDQEDDGVVLSVVLDGDSGKSMLVVLDAREMTELARAEMDTHFPISFHGVWAQQAKWLNVRNSLPLDSGGWTNVWICFTEAPDTGTIKYCSSF</sequence>
<evidence type="ECO:0000256" key="1">
    <source>
        <dbReference type="ARBA" id="ARBA00006787"/>
    </source>
</evidence>
<evidence type="ECO:0000256" key="4">
    <source>
        <dbReference type="ARBA" id="ARBA00023004"/>
    </source>
</evidence>
<gene>
    <name evidence="6" type="ORF">GLOTRDRAFT_123044</name>
</gene>
<comment type="similarity">
    <text evidence="1">Belongs to the carotenoid oxygenase family.</text>
</comment>
<reference evidence="6 7" key="1">
    <citation type="journal article" date="2012" name="Science">
        <title>The Paleozoic origin of enzymatic lignin decomposition reconstructed from 31 fungal genomes.</title>
        <authorList>
            <person name="Floudas D."/>
            <person name="Binder M."/>
            <person name="Riley R."/>
            <person name="Barry K."/>
            <person name="Blanchette R.A."/>
            <person name="Henrissat B."/>
            <person name="Martinez A.T."/>
            <person name="Otillar R."/>
            <person name="Spatafora J.W."/>
            <person name="Yadav J.S."/>
            <person name="Aerts A."/>
            <person name="Benoit I."/>
            <person name="Boyd A."/>
            <person name="Carlson A."/>
            <person name="Copeland A."/>
            <person name="Coutinho P.M."/>
            <person name="de Vries R.P."/>
            <person name="Ferreira P."/>
            <person name="Findley K."/>
            <person name="Foster B."/>
            <person name="Gaskell J."/>
            <person name="Glotzer D."/>
            <person name="Gorecki P."/>
            <person name="Heitman J."/>
            <person name="Hesse C."/>
            <person name="Hori C."/>
            <person name="Igarashi K."/>
            <person name="Jurgens J.A."/>
            <person name="Kallen N."/>
            <person name="Kersten P."/>
            <person name="Kohler A."/>
            <person name="Kuees U."/>
            <person name="Kumar T.K.A."/>
            <person name="Kuo A."/>
            <person name="LaButti K."/>
            <person name="Larrondo L.F."/>
            <person name="Lindquist E."/>
            <person name="Ling A."/>
            <person name="Lombard V."/>
            <person name="Lucas S."/>
            <person name="Lundell T."/>
            <person name="Martin R."/>
            <person name="McLaughlin D.J."/>
            <person name="Morgenstern I."/>
            <person name="Morin E."/>
            <person name="Murat C."/>
            <person name="Nagy L.G."/>
            <person name="Nolan M."/>
            <person name="Ohm R.A."/>
            <person name="Patyshakuliyeva A."/>
            <person name="Rokas A."/>
            <person name="Ruiz-Duenas F.J."/>
            <person name="Sabat G."/>
            <person name="Salamov A."/>
            <person name="Samejima M."/>
            <person name="Schmutz J."/>
            <person name="Slot J.C."/>
            <person name="St John F."/>
            <person name="Stenlid J."/>
            <person name="Sun H."/>
            <person name="Sun S."/>
            <person name="Syed K."/>
            <person name="Tsang A."/>
            <person name="Wiebenga A."/>
            <person name="Young D."/>
            <person name="Pisabarro A."/>
            <person name="Eastwood D.C."/>
            <person name="Martin F."/>
            <person name="Cullen D."/>
            <person name="Grigoriev I.V."/>
            <person name="Hibbett D.S."/>
        </authorList>
    </citation>
    <scope>NUCLEOTIDE SEQUENCE [LARGE SCALE GENOMIC DNA]</scope>
    <source>
        <strain evidence="6 7">ATCC 11539</strain>
    </source>
</reference>
<dbReference type="KEGG" id="gtr:GLOTRDRAFT_123044"/>
<evidence type="ECO:0000256" key="3">
    <source>
        <dbReference type="ARBA" id="ARBA00023002"/>
    </source>
</evidence>
<protein>
    <submittedName>
        <fullName evidence="6">Carotenoid oxygenase</fullName>
    </submittedName>
</protein>
<dbReference type="OMA" id="WHIGDYN"/>
<evidence type="ECO:0000256" key="2">
    <source>
        <dbReference type="ARBA" id="ARBA00022723"/>
    </source>
</evidence>
<dbReference type="eggNOG" id="KOG1285">
    <property type="taxonomic scope" value="Eukaryota"/>
</dbReference>
<organism evidence="6 7">
    <name type="scientific">Gloeophyllum trabeum (strain ATCC 11539 / FP-39264 / Madison 617)</name>
    <name type="common">Brown rot fungus</name>
    <dbReference type="NCBI Taxonomy" id="670483"/>
    <lineage>
        <taxon>Eukaryota</taxon>
        <taxon>Fungi</taxon>
        <taxon>Dikarya</taxon>
        <taxon>Basidiomycota</taxon>
        <taxon>Agaricomycotina</taxon>
        <taxon>Agaricomycetes</taxon>
        <taxon>Gloeophyllales</taxon>
        <taxon>Gloeophyllaceae</taxon>
        <taxon>Gloeophyllum</taxon>
    </lineage>
</organism>
<dbReference type="GeneID" id="19300912"/>
<feature type="binding site" evidence="5">
    <location>
        <position position="220"/>
    </location>
    <ligand>
        <name>Fe cation</name>
        <dbReference type="ChEBI" id="CHEBI:24875"/>
        <note>catalytic</note>
    </ligand>
</feature>
<dbReference type="EMBL" id="KB469309">
    <property type="protein sequence ID" value="EPQ51926.1"/>
    <property type="molecule type" value="Genomic_DNA"/>
</dbReference>
<dbReference type="InterPro" id="IPR004294">
    <property type="entry name" value="Carotenoid_Oase"/>
</dbReference>
<evidence type="ECO:0000313" key="6">
    <source>
        <dbReference type="EMBL" id="EPQ51926.1"/>
    </source>
</evidence>
<dbReference type="GO" id="GO:0010436">
    <property type="term" value="F:carotenoid dioxygenase activity"/>
    <property type="evidence" value="ECO:0007669"/>
    <property type="project" value="TreeGrafter"/>
</dbReference>
<proteinExistence type="inferred from homology"/>
<evidence type="ECO:0000256" key="5">
    <source>
        <dbReference type="PIRSR" id="PIRSR604294-1"/>
    </source>
</evidence>
<comment type="cofactor">
    <cofactor evidence="5">
        <name>Fe(2+)</name>
        <dbReference type="ChEBI" id="CHEBI:29033"/>
    </cofactor>
    <text evidence="5">Binds 1 Fe(2+) ion per subunit.</text>
</comment>
<accession>S7PWC7</accession>
<dbReference type="Proteomes" id="UP000030669">
    <property type="component" value="Unassembled WGS sequence"/>
</dbReference>
<dbReference type="STRING" id="670483.S7PWC7"/>
<evidence type="ECO:0000313" key="7">
    <source>
        <dbReference type="Proteomes" id="UP000030669"/>
    </source>
</evidence>
<dbReference type="RefSeq" id="XP_007869799.1">
    <property type="nucleotide sequence ID" value="XM_007871608.1"/>
</dbReference>
<dbReference type="AlphaFoldDB" id="S7PWC7"/>
<name>S7PWC7_GLOTA</name>
<dbReference type="OrthoDB" id="407010at2759"/>
<keyword evidence="4 5" id="KW-0408">Iron</keyword>
<feature type="binding site" evidence="5">
    <location>
        <position position="541"/>
    </location>
    <ligand>
        <name>Fe cation</name>
        <dbReference type="ChEBI" id="CHEBI:24875"/>
        <note>catalytic</note>
    </ligand>
</feature>
<dbReference type="HOGENOM" id="CLU_016472_5_0_1"/>
<feature type="binding site" evidence="5">
    <location>
        <position position="344"/>
    </location>
    <ligand>
        <name>Fe cation</name>
        <dbReference type="ChEBI" id="CHEBI:24875"/>
        <note>catalytic</note>
    </ligand>
</feature>